<dbReference type="InterPro" id="IPR013761">
    <property type="entry name" value="SAM/pointed_sf"/>
</dbReference>
<feature type="repeat" description="WD" evidence="4">
    <location>
        <begin position="296"/>
        <end position="332"/>
    </location>
</feature>
<dbReference type="CDD" id="cd00200">
    <property type="entry name" value="WD40"/>
    <property type="match status" value="1"/>
</dbReference>
<dbReference type="PROSITE" id="PS51698">
    <property type="entry name" value="U_BOX"/>
    <property type="match status" value="1"/>
</dbReference>
<dbReference type="SMART" id="SM00320">
    <property type="entry name" value="WD40"/>
    <property type="match status" value="7"/>
</dbReference>
<dbReference type="SMART" id="SM00454">
    <property type="entry name" value="SAM"/>
    <property type="match status" value="1"/>
</dbReference>
<keyword evidence="2 4" id="KW-0853">WD repeat</keyword>
<dbReference type="CDD" id="cd16655">
    <property type="entry name" value="RING-Ubox_WDSUB1-like"/>
    <property type="match status" value="1"/>
</dbReference>
<dbReference type="SUPFAM" id="SSF50978">
    <property type="entry name" value="WD40 repeat-like"/>
    <property type="match status" value="1"/>
</dbReference>
<keyword evidence="8" id="KW-1185">Reference proteome</keyword>
<organism evidence="7 8">
    <name type="scientific">Perca fluviatilis</name>
    <name type="common">European perch</name>
    <dbReference type="NCBI Taxonomy" id="8168"/>
    <lineage>
        <taxon>Eukaryota</taxon>
        <taxon>Metazoa</taxon>
        <taxon>Chordata</taxon>
        <taxon>Craniata</taxon>
        <taxon>Vertebrata</taxon>
        <taxon>Euteleostomi</taxon>
        <taxon>Actinopterygii</taxon>
        <taxon>Neopterygii</taxon>
        <taxon>Teleostei</taxon>
        <taxon>Neoteleostei</taxon>
        <taxon>Acanthomorphata</taxon>
        <taxon>Eupercaria</taxon>
        <taxon>Perciformes</taxon>
        <taxon>Percoidei</taxon>
        <taxon>Percidae</taxon>
        <taxon>Percinae</taxon>
        <taxon>Perca</taxon>
    </lineage>
</organism>
<name>A0A6A5FI22_PERFL</name>
<protein>
    <recommendedName>
        <fullName evidence="1">WD repeat, SAM and U-box domain-containing protein 1</fullName>
    </recommendedName>
</protein>
<evidence type="ECO:0000256" key="1">
    <source>
        <dbReference type="ARBA" id="ARBA00020894"/>
    </source>
</evidence>
<dbReference type="Gene3D" id="2.130.10.10">
    <property type="entry name" value="YVTN repeat-like/Quinoprotein amine dehydrogenase"/>
    <property type="match status" value="3"/>
</dbReference>
<dbReference type="Gene3D" id="3.30.40.10">
    <property type="entry name" value="Zinc/RING finger domain, C3HC4 (zinc finger)"/>
    <property type="match status" value="1"/>
</dbReference>
<dbReference type="PANTHER" id="PTHR46573">
    <property type="entry name" value="WD REPEAT, SAM AND U-BOX DOMAIN-CONTAINING PROTEIN 1"/>
    <property type="match status" value="1"/>
</dbReference>
<dbReference type="SUPFAM" id="SSF47769">
    <property type="entry name" value="SAM/Pointed domain"/>
    <property type="match status" value="1"/>
</dbReference>
<feature type="repeat" description="WD" evidence="4">
    <location>
        <begin position="254"/>
        <end position="295"/>
    </location>
</feature>
<comment type="caution">
    <text evidence="7">The sequence shown here is derived from an EMBL/GenBank/DDBJ whole genome shotgun (WGS) entry which is preliminary data.</text>
</comment>
<dbReference type="InterPro" id="IPR003613">
    <property type="entry name" value="Ubox_domain"/>
</dbReference>
<accession>A0A6A5FI22</accession>
<dbReference type="SMART" id="SM00504">
    <property type="entry name" value="Ubox"/>
    <property type="match status" value="1"/>
</dbReference>
<dbReference type="Pfam" id="PF00400">
    <property type="entry name" value="WD40"/>
    <property type="match status" value="6"/>
</dbReference>
<dbReference type="Proteomes" id="UP000465112">
    <property type="component" value="Chromosome 3"/>
</dbReference>
<reference evidence="7 8" key="1">
    <citation type="submission" date="2019-06" db="EMBL/GenBank/DDBJ databases">
        <title>A chromosome-scale genome assembly of the European perch, Perca fluviatilis.</title>
        <authorList>
            <person name="Roques C."/>
            <person name="Zahm M."/>
            <person name="Cabau C."/>
            <person name="Klopp C."/>
            <person name="Bouchez O."/>
            <person name="Donnadieu C."/>
            <person name="Kuhl H."/>
            <person name="Gislard M."/>
            <person name="Guendouz S."/>
            <person name="Journot L."/>
            <person name="Haffray P."/>
            <person name="Bestin A."/>
            <person name="Morvezen R."/>
            <person name="Feron R."/>
            <person name="Wen M."/>
            <person name="Jouanno E."/>
            <person name="Herpin A."/>
            <person name="Schartl M."/>
            <person name="Postlethwait J."/>
            <person name="Schaerlinger B."/>
            <person name="Chardard D."/>
            <person name="Lecocq T."/>
            <person name="Poncet C."/>
            <person name="Jaffrelo L."/>
            <person name="Lampietro C."/>
            <person name="Guiguen Y."/>
        </authorList>
    </citation>
    <scope>NUCLEOTIDE SEQUENCE [LARGE SCALE GENOMIC DNA]</scope>
    <source>
        <tissue evidence="7">Blood</tissue>
    </source>
</reference>
<proteinExistence type="predicted"/>
<feature type="domain" description="U-box" evidence="6">
    <location>
        <begin position="435"/>
        <end position="506"/>
    </location>
</feature>
<evidence type="ECO:0000259" key="5">
    <source>
        <dbReference type="PROSITE" id="PS50105"/>
    </source>
</evidence>
<dbReference type="InterPro" id="IPR036322">
    <property type="entry name" value="WD40_repeat_dom_sf"/>
</dbReference>
<dbReference type="GO" id="GO:0004842">
    <property type="term" value="F:ubiquitin-protein transferase activity"/>
    <property type="evidence" value="ECO:0007669"/>
    <property type="project" value="InterPro"/>
</dbReference>
<dbReference type="InterPro" id="IPR001660">
    <property type="entry name" value="SAM"/>
</dbReference>
<feature type="repeat" description="WD" evidence="4">
    <location>
        <begin position="144"/>
        <end position="176"/>
    </location>
</feature>
<evidence type="ECO:0000259" key="6">
    <source>
        <dbReference type="PROSITE" id="PS51698"/>
    </source>
</evidence>
<dbReference type="SUPFAM" id="SSF57850">
    <property type="entry name" value="RING/U-box"/>
    <property type="match status" value="1"/>
</dbReference>
<dbReference type="InterPro" id="IPR015943">
    <property type="entry name" value="WD40/YVTN_repeat-like_dom_sf"/>
</dbReference>
<dbReference type="PROSITE" id="PS50082">
    <property type="entry name" value="WD_REPEATS_2"/>
    <property type="match status" value="5"/>
</dbReference>
<dbReference type="EMBL" id="VHII01000003">
    <property type="protein sequence ID" value="KAF1392688.1"/>
    <property type="molecule type" value="Genomic_DNA"/>
</dbReference>
<dbReference type="Pfam" id="PF07647">
    <property type="entry name" value="SAM_2"/>
    <property type="match status" value="1"/>
</dbReference>
<dbReference type="InterPro" id="IPR052085">
    <property type="entry name" value="WD-SAM-U-box"/>
</dbReference>
<dbReference type="InterPro" id="IPR013083">
    <property type="entry name" value="Znf_RING/FYVE/PHD"/>
</dbReference>
<feature type="domain" description="SAM" evidence="5">
    <location>
        <begin position="366"/>
        <end position="430"/>
    </location>
</feature>
<gene>
    <name evidence="7" type="ORF">PFLUV_G00030650</name>
</gene>
<dbReference type="AlphaFoldDB" id="A0A6A5FI22"/>
<evidence type="ECO:0000313" key="8">
    <source>
        <dbReference type="Proteomes" id="UP000465112"/>
    </source>
</evidence>
<dbReference type="PRINTS" id="PR00320">
    <property type="entry name" value="GPROTEINBRPT"/>
</dbReference>
<evidence type="ECO:0000256" key="3">
    <source>
        <dbReference type="ARBA" id="ARBA00022737"/>
    </source>
</evidence>
<evidence type="ECO:0000313" key="7">
    <source>
        <dbReference type="EMBL" id="KAF1392688.1"/>
    </source>
</evidence>
<sequence>MTSLICTLQDHRDDVNWCAFSGKLFATCSGDKTLRIYNTCDFSELPFSPLSGHGYGVHCCCFSSCGQFLVSCSTDATTMVWSTVTGEIEAVLEHPGRSPVRICALSPDSAHLVSGASDGTLALWDFPSKQLHRTGAVSDTTMVALSFSPCSQVFMSGSSYGDLRLWDLDMNQLLAEKNAHDLGVTCCVFAPNILSGQLKTAKGREKGNDMQQRAAGGQVVQFRLASCGQDSHLKIWAINKFSSGGYKMQLLHTLTGQSAPVLCCAYSSDGQLLVSGSVDKTVTVYDANNAVLLYTLNQHERYVTACSFSPTLPLIATGSMDKTVNIWRLEDGCNDHGGKSLPEQSALTSSEGRTSAGRSKLLVSDWSEGDVSTWLVDESLEGLVDKFRANNIDGTELLSLTKETLASELHIESVGLRSKILRKVEDLKSDSVCSGIPDEFLCPITRELMREPVIAADGYSYEREAIDSWINNKNRSSPMTNLPLLTTLLTPNHTLKMAIGRWKTSH</sequence>
<dbReference type="InterPro" id="IPR001680">
    <property type="entry name" value="WD40_rpt"/>
</dbReference>
<dbReference type="PROSITE" id="PS50294">
    <property type="entry name" value="WD_REPEATS_REGION"/>
    <property type="match status" value="2"/>
</dbReference>
<dbReference type="PROSITE" id="PS50105">
    <property type="entry name" value="SAM_DOMAIN"/>
    <property type="match status" value="1"/>
</dbReference>
<dbReference type="PANTHER" id="PTHR46573:SF1">
    <property type="entry name" value="WD REPEAT, SAM AND U-BOX DOMAIN-CONTAINING PROTEIN 1"/>
    <property type="match status" value="1"/>
</dbReference>
<feature type="repeat" description="WD" evidence="4">
    <location>
        <begin position="50"/>
        <end position="91"/>
    </location>
</feature>
<dbReference type="InterPro" id="IPR020472">
    <property type="entry name" value="WD40_PAC1"/>
</dbReference>
<dbReference type="GO" id="GO:0016567">
    <property type="term" value="P:protein ubiquitination"/>
    <property type="evidence" value="ECO:0007669"/>
    <property type="project" value="InterPro"/>
</dbReference>
<dbReference type="Pfam" id="PF04564">
    <property type="entry name" value="U-box"/>
    <property type="match status" value="1"/>
</dbReference>
<keyword evidence="3" id="KW-0677">Repeat</keyword>
<feature type="repeat" description="WD" evidence="4">
    <location>
        <begin position="104"/>
        <end position="134"/>
    </location>
</feature>
<evidence type="ECO:0000256" key="2">
    <source>
        <dbReference type="ARBA" id="ARBA00022574"/>
    </source>
</evidence>
<dbReference type="Gene3D" id="1.10.150.50">
    <property type="entry name" value="Transcription Factor, Ets-1"/>
    <property type="match status" value="1"/>
</dbReference>
<evidence type="ECO:0000256" key="4">
    <source>
        <dbReference type="PROSITE-ProRule" id="PRU00221"/>
    </source>
</evidence>